<organism evidence="1 2">
    <name type="scientific">Ixodes persulcatus</name>
    <name type="common">Taiga tick</name>
    <dbReference type="NCBI Taxonomy" id="34615"/>
    <lineage>
        <taxon>Eukaryota</taxon>
        <taxon>Metazoa</taxon>
        <taxon>Ecdysozoa</taxon>
        <taxon>Arthropoda</taxon>
        <taxon>Chelicerata</taxon>
        <taxon>Arachnida</taxon>
        <taxon>Acari</taxon>
        <taxon>Parasitiformes</taxon>
        <taxon>Ixodida</taxon>
        <taxon>Ixodoidea</taxon>
        <taxon>Ixodidae</taxon>
        <taxon>Ixodinae</taxon>
        <taxon>Ixodes</taxon>
    </lineage>
</organism>
<sequence length="350" mass="40141">SVRSWYYRKINGRYPTLRGVGDPVTVWADLVKTWEFLNSADVDETFLLYEERQPPMVVLASPLDLQMLHQSRHWICDGTFEYCPPCFSQLYTIHGFVHGEAVPLVTALLPGKTATTYQKLFEVVRDALTSRFGSTGAQQIVHFDFEAAAIASCQQVSPGVTTKGCLFHFVQCLTRKIGELGLQTLYRDPASPELKEGVRKVVGLSILPPDLVLPHWNSHLKHSRPVTGDARIDSSIQDFVLYLERQWLHSSSQVQLWNYYHDGDNLRTTNHAEGWHSSLKLKFKSQPRMPLGKFMVEYQRFIHHQIQLLDKWNCWDSLSLMRMVVNSERSEAWTFVNQSVGKVTCPECKL</sequence>
<name>A0AC60QQ17_IXOPE</name>
<accession>A0AC60QQ17</accession>
<proteinExistence type="predicted"/>
<protein>
    <submittedName>
        <fullName evidence="1">Uncharacterized protein</fullName>
    </submittedName>
</protein>
<dbReference type="EMBL" id="JABSTQ010006034">
    <property type="protein sequence ID" value="KAG0438058.1"/>
    <property type="molecule type" value="Genomic_DNA"/>
</dbReference>
<evidence type="ECO:0000313" key="2">
    <source>
        <dbReference type="Proteomes" id="UP000805193"/>
    </source>
</evidence>
<reference evidence="1 2" key="1">
    <citation type="journal article" date="2020" name="Cell">
        <title>Large-Scale Comparative Analyses of Tick Genomes Elucidate Their Genetic Diversity and Vector Capacities.</title>
        <authorList>
            <consortium name="Tick Genome and Microbiome Consortium (TIGMIC)"/>
            <person name="Jia N."/>
            <person name="Wang J."/>
            <person name="Shi W."/>
            <person name="Du L."/>
            <person name="Sun Y."/>
            <person name="Zhan W."/>
            <person name="Jiang J.F."/>
            <person name="Wang Q."/>
            <person name="Zhang B."/>
            <person name="Ji P."/>
            <person name="Bell-Sakyi L."/>
            <person name="Cui X.M."/>
            <person name="Yuan T.T."/>
            <person name="Jiang B.G."/>
            <person name="Yang W.F."/>
            <person name="Lam T.T."/>
            <person name="Chang Q.C."/>
            <person name="Ding S.J."/>
            <person name="Wang X.J."/>
            <person name="Zhu J.G."/>
            <person name="Ruan X.D."/>
            <person name="Zhao L."/>
            <person name="Wei J.T."/>
            <person name="Ye R.Z."/>
            <person name="Que T.C."/>
            <person name="Du C.H."/>
            <person name="Zhou Y.H."/>
            <person name="Cheng J.X."/>
            <person name="Dai P.F."/>
            <person name="Guo W.B."/>
            <person name="Han X.H."/>
            <person name="Huang E.J."/>
            <person name="Li L.F."/>
            <person name="Wei W."/>
            <person name="Gao Y.C."/>
            <person name="Liu J.Z."/>
            <person name="Shao H.Z."/>
            <person name="Wang X."/>
            <person name="Wang C.C."/>
            <person name="Yang T.C."/>
            <person name="Huo Q.B."/>
            <person name="Li W."/>
            <person name="Chen H.Y."/>
            <person name="Chen S.E."/>
            <person name="Zhou L.G."/>
            <person name="Ni X.B."/>
            <person name="Tian J.H."/>
            <person name="Sheng Y."/>
            <person name="Liu T."/>
            <person name="Pan Y.S."/>
            <person name="Xia L.Y."/>
            <person name="Li J."/>
            <person name="Zhao F."/>
            <person name="Cao W.C."/>
        </authorList>
    </citation>
    <scope>NUCLEOTIDE SEQUENCE [LARGE SCALE GENOMIC DNA]</scope>
    <source>
        <strain evidence="1">Iper-2018</strain>
    </source>
</reference>
<feature type="non-terminal residue" evidence="1">
    <location>
        <position position="1"/>
    </location>
</feature>
<evidence type="ECO:0000313" key="1">
    <source>
        <dbReference type="EMBL" id="KAG0438058.1"/>
    </source>
</evidence>
<comment type="caution">
    <text evidence="1">The sequence shown here is derived from an EMBL/GenBank/DDBJ whole genome shotgun (WGS) entry which is preliminary data.</text>
</comment>
<gene>
    <name evidence="1" type="ORF">HPB47_017161</name>
</gene>
<dbReference type="Proteomes" id="UP000805193">
    <property type="component" value="Unassembled WGS sequence"/>
</dbReference>
<keyword evidence="2" id="KW-1185">Reference proteome</keyword>